<evidence type="ECO:0000313" key="2">
    <source>
        <dbReference type="Proteomes" id="UP000520156"/>
    </source>
</evidence>
<organism evidence="1 2">
    <name type="scientific">Novosphingobium aerophilum</name>
    <dbReference type="NCBI Taxonomy" id="2839843"/>
    <lineage>
        <taxon>Bacteria</taxon>
        <taxon>Pseudomonadati</taxon>
        <taxon>Pseudomonadota</taxon>
        <taxon>Alphaproteobacteria</taxon>
        <taxon>Sphingomonadales</taxon>
        <taxon>Sphingomonadaceae</taxon>
        <taxon>Novosphingobium</taxon>
    </lineage>
</organism>
<reference evidence="1 2" key="1">
    <citation type="submission" date="2020-08" db="EMBL/GenBank/DDBJ databases">
        <title>The genome sequence of Novosphingobium flavum 4Y4.</title>
        <authorList>
            <person name="Liu Y."/>
        </authorList>
    </citation>
    <scope>NUCLEOTIDE SEQUENCE [LARGE SCALE GENOMIC DNA]</scope>
    <source>
        <strain evidence="1 2">4Y4</strain>
    </source>
</reference>
<dbReference type="EMBL" id="JACLAU010000010">
    <property type="protein sequence ID" value="MBC2651821.1"/>
    <property type="molecule type" value="Genomic_DNA"/>
</dbReference>
<proteinExistence type="predicted"/>
<sequence length="140" mass="15994">MEFAEVIRDLRRQHEHDVEATDRRQIGLARRQPRGPCVPGDCEVLRPDGSRWTIFGTDITRQRYLRREAGRQLPLGLASVKSKAEAIARVERRARVKLTIDDNLHYQAPIDPNGEDLTYIHMVFGRDGLLHEIGVSLGET</sequence>
<dbReference type="RefSeq" id="WP_185683241.1">
    <property type="nucleotide sequence ID" value="NZ_JACLAU010000010.1"/>
</dbReference>
<accession>A0A7X1F7J6</accession>
<comment type="caution">
    <text evidence="1">The sequence shown here is derived from an EMBL/GenBank/DDBJ whole genome shotgun (WGS) entry which is preliminary data.</text>
</comment>
<name>A0A7X1F7J6_9SPHN</name>
<evidence type="ECO:0000313" key="1">
    <source>
        <dbReference type="EMBL" id="MBC2651821.1"/>
    </source>
</evidence>
<dbReference type="AlphaFoldDB" id="A0A7X1F7J6"/>
<protein>
    <submittedName>
        <fullName evidence="1">Uncharacterized protein</fullName>
    </submittedName>
</protein>
<dbReference type="Proteomes" id="UP000520156">
    <property type="component" value="Unassembled WGS sequence"/>
</dbReference>
<gene>
    <name evidence="1" type="ORF">H7F49_08910</name>
</gene>
<keyword evidence="2" id="KW-1185">Reference proteome</keyword>